<reference evidence="4" key="3">
    <citation type="submission" date="2017-09" db="EMBL/GenBank/DDBJ databases">
        <title>Depth-based differentiation of microbial function through sediment-hosted aquifers and enrichment of novel symbionts in the deep terrestrial subsurface.</title>
        <authorList>
            <person name="Probst A.J."/>
            <person name="Ladd B."/>
            <person name="Jarett J.K."/>
            <person name="Geller-Mcgrath D.E."/>
            <person name="Sieber C.M."/>
            <person name="Emerson J.B."/>
            <person name="Anantharaman K."/>
            <person name="Thomas B.C."/>
            <person name="Malmstrom R."/>
            <person name="Stieglmeier M."/>
            <person name="Klingl A."/>
            <person name="Woyke T."/>
            <person name="Ryan C.M."/>
            <person name="Banfield J.F."/>
        </authorList>
    </citation>
    <scope>NUCLEOTIDE SEQUENCE [LARGE SCALE GENOMIC DNA]</scope>
</reference>
<evidence type="ECO:0000313" key="4">
    <source>
        <dbReference type="Proteomes" id="UP000231493"/>
    </source>
</evidence>
<comment type="caution">
    <text evidence="1">The sequence shown here is derived from an EMBL/GenBank/DDBJ whole genome shotgun (WGS) entry which is preliminary data.</text>
</comment>
<dbReference type="Proteomes" id="UP000231493">
    <property type="component" value="Unassembled WGS sequence"/>
</dbReference>
<reference evidence="2" key="2">
    <citation type="submission" date="2017-09" db="EMBL/GenBank/DDBJ databases">
        <title>Depth-based differentiation of microbial function through sediment-hosted aquifers and enrichment of novel symbionts in the deep terrestrial subsurface.</title>
        <authorList>
            <person name="Probst A.J."/>
            <person name="Ladd B."/>
            <person name="Jarett J.K."/>
            <person name="Geller-Mcgrath D.E."/>
            <person name="Sieber C.M.K."/>
            <person name="Emerson J.B."/>
            <person name="Anantharaman K."/>
            <person name="Thomas B.C."/>
            <person name="Malmstrom R."/>
            <person name="Stieglmeier M."/>
            <person name="Klingl A."/>
            <person name="Woyke T."/>
            <person name="Ryan C.M."/>
            <person name="Banfield J.F."/>
        </authorList>
    </citation>
    <scope>NUCLEOTIDE SEQUENCE</scope>
    <source>
        <strain evidence="2">CG_4_8_14_3_um_filter_34_18</strain>
    </source>
</reference>
<reference evidence="1 3" key="1">
    <citation type="journal article" date="2016" name="Environ. Microbiol.">
        <title>Genomic resolution of a cold subsurface aquifer community provides metabolic insights for novel microbes adapted to high CO concentrations.</title>
        <authorList>
            <person name="Probst A.J."/>
            <person name="Castelle C.J."/>
            <person name="Singh A."/>
            <person name="Brown C.T."/>
            <person name="Anantharaman K."/>
            <person name="Sharon I."/>
            <person name="Hug L.A."/>
            <person name="Burstein D."/>
            <person name="Emerson J.B."/>
            <person name="Thomas B.C."/>
            <person name="Banfield J.F."/>
        </authorList>
    </citation>
    <scope>NUCLEOTIDE SEQUENCE [LARGE SCALE GENOMIC DNA]</scope>
    <source>
        <strain evidence="1">CG2_30_33_13</strain>
    </source>
</reference>
<proteinExistence type="predicted"/>
<dbReference type="EMBL" id="PFIP01000126">
    <property type="protein sequence ID" value="PIX33826.1"/>
    <property type="molecule type" value="Genomic_DNA"/>
</dbReference>
<accession>A0A1J5G7F2</accession>
<name>A0A1J5G7F2_9BACT</name>
<evidence type="ECO:0000313" key="1">
    <source>
        <dbReference type="EMBL" id="OIP68577.1"/>
    </source>
</evidence>
<dbReference type="EMBL" id="MNYY01000118">
    <property type="protein sequence ID" value="OIP68577.1"/>
    <property type="molecule type" value="Genomic_DNA"/>
</dbReference>
<protein>
    <submittedName>
        <fullName evidence="1">Uncharacterized protein</fullName>
    </submittedName>
</protein>
<dbReference type="AlphaFoldDB" id="A0A1J5G7F2"/>
<evidence type="ECO:0000313" key="2">
    <source>
        <dbReference type="EMBL" id="PIX33826.1"/>
    </source>
</evidence>
<dbReference type="PROSITE" id="PS51257">
    <property type="entry name" value="PROKAR_LIPOPROTEIN"/>
    <property type="match status" value="1"/>
</dbReference>
<sequence>MKCYNKPILLFVMIFILITMSIGCTGSIPTIPGITDPNPTVNPDNSTVSYVKVSSSSSTIKINQSQQLVVKGYNSDDEWVILDKSKVKSWDWSVIGQCYNCVVEFVNLSPKSGSLTTTFSSGVTGTFYIVAYYQENPGDEYITDYTEVKVTE</sequence>
<evidence type="ECO:0000313" key="3">
    <source>
        <dbReference type="Proteomes" id="UP000182763"/>
    </source>
</evidence>
<accession>A0A2M7K6R2</accession>
<organism evidence="1 3">
    <name type="scientific">Candidatus Infernicultor aquiphilus</name>
    <dbReference type="NCBI Taxonomy" id="1805029"/>
    <lineage>
        <taxon>Bacteria</taxon>
        <taxon>Pseudomonadati</taxon>
        <taxon>Atribacterota</taxon>
        <taxon>Candidatus Phoenicimicrobiia</taxon>
        <taxon>Candidatus Pheonicimicrobiales</taxon>
        <taxon>Candidatus Phoenicimicrobiaceae</taxon>
        <taxon>Candidatus Infernicultor</taxon>
    </lineage>
</organism>
<gene>
    <name evidence="1" type="ORF">AUK42_06130</name>
    <name evidence="2" type="ORF">COZ58_06090</name>
</gene>
<dbReference type="Proteomes" id="UP000182763">
    <property type="component" value="Unassembled WGS sequence"/>
</dbReference>